<organism evidence="1 2">
    <name type="scientific">Brevundimonas subvibrioides</name>
    <dbReference type="NCBI Taxonomy" id="74313"/>
    <lineage>
        <taxon>Bacteria</taxon>
        <taxon>Pseudomonadati</taxon>
        <taxon>Pseudomonadota</taxon>
        <taxon>Alphaproteobacteria</taxon>
        <taxon>Caulobacterales</taxon>
        <taxon>Caulobacteraceae</taxon>
        <taxon>Brevundimonas</taxon>
    </lineage>
</organism>
<proteinExistence type="predicted"/>
<reference evidence="1 2" key="1">
    <citation type="submission" date="2017-03" db="EMBL/GenBank/DDBJ databases">
        <title>Lifting the veil on microbial sulfur biogeochemistry in mining wastewaters.</title>
        <authorList>
            <person name="Kantor R.S."/>
            <person name="Colenbrander Nelson T."/>
            <person name="Marshall S."/>
            <person name="Bennett D."/>
            <person name="Apte S."/>
            <person name="Camacho D."/>
            <person name="Thomas B.C."/>
            <person name="Warren L.A."/>
            <person name="Banfield J.F."/>
        </authorList>
    </citation>
    <scope>NUCLEOTIDE SEQUENCE [LARGE SCALE GENOMIC DNA]</scope>
    <source>
        <strain evidence="1">32-69-9</strain>
    </source>
</reference>
<dbReference type="Proteomes" id="UP000215595">
    <property type="component" value="Unassembled WGS sequence"/>
</dbReference>
<evidence type="ECO:0000313" key="1">
    <source>
        <dbReference type="EMBL" id="OYX30937.1"/>
    </source>
</evidence>
<name>A0A258FFF9_9CAUL</name>
<sequence length="198" mass="20896">MLDTLAEEKPDRRPAMLVCVYDEADGLWPMPGLEDAATGPIAARVVPLGPDEPAALATRITGALADTDCRAILLVGRTRKADRFRIQMRAENRVLGGGRKLSDTGPALARATAPIAEMVRALGDAGFAADATSDSEDDAGSYLLYRLLTALPDNADAVAVGLLRAPDGLDAHDARRGVETAAMAMARHLTPLPRSRLS</sequence>
<dbReference type="EMBL" id="NCEB01000037">
    <property type="protein sequence ID" value="OYX30937.1"/>
    <property type="molecule type" value="Genomic_DNA"/>
</dbReference>
<comment type="caution">
    <text evidence="1">The sequence shown here is derived from an EMBL/GenBank/DDBJ whole genome shotgun (WGS) entry which is preliminary data.</text>
</comment>
<protein>
    <submittedName>
        <fullName evidence="1">Uncharacterized protein</fullName>
    </submittedName>
</protein>
<evidence type="ECO:0000313" key="2">
    <source>
        <dbReference type="Proteomes" id="UP000215595"/>
    </source>
</evidence>
<dbReference type="InterPro" id="IPR036440">
    <property type="entry name" value="Peptidase_C15-like_sf"/>
</dbReference>
<gene>
    <name evidence="1" type="ORF">B7Z01_13360</name>
</gene>
<dbReference type="AlphaFoldDB" id="A0A258FFF9"/>
<accession>A0A258FFF9</accession>
<dbReference type="SUPFAM" id="SSF53182">
    <property type="entry name" value="Pyrrolidone carboxyl peptidase (pyroglutamate aminopeptidase)"/>
    <property type="match status" value="1"/>
</dbReference>